<evidence type="ECO:0000259" key="3">
    <source>
        <dbReference type="Pfam" id="PF25919"/>
    </source>
</evidence>
<dbReference type="PANTHER" id="PTHR30097">
    <property type="entry name" value="CATION EFFLUX SYSTEM PROTEIN CUSB"/>
    <property type="match status" value="1"/>
</dbReference>
<dbReference type="Pfam" id="PF25954">
    <property type="entry name" value="Beta-barrel_RND_2"/>
    <property type="match status" value="1"/>
</dbReference>
<reference evidence="6 7" key="1">
    <citation type="journal article" date="2013" name="Pathog. Dis.">
        <title>Genome sequences of 65 Helicobacter pylori strains isolated from asymptomatic individuals and patients with gastric cancer, peptic ulcer disease, or gastritis.</title>
        <authorList>
            <person name="Blanchard T.G."/>
            <person name="Czinn S.J."/>
            <person name="Correa P."/>
            <person name="Nakazawa T."/>
            <person name="Keelan M."/>
            <person name="Morningstar L."/>
            <person name="Santana-Cruz I."/>
            <person name="Maroo A."/>
            <person name="McCracken C."/>
            <person name="Shefchek K."/>
            <person name="Daugherty S."/>
            <person name="Song Y."/>
            <person name="Fraser C.M."/>
            <person name="Fricke W.F."/>
        </authorList>
    </citation>
    <scope>NUCLEOTIDE SEQUENCE [LARGE SCALE GENOMIC DNA]</scope>
    <source>
        <strain evidence="6 7">Hp H-24</strain>
    </source>
</reference>
<dbReference type="Proteomes" id="UP000004761">
    <property type="component" value="Unassembled WGS sequence"/>
</dbReference>
<dbReference type="GO" id="GO:0030288">
    <property type="term" value="C:outer membrane-bounded periplasmic space"/>
    <property type="evidence" value="ECO:0007669"/>
    <property type="project" value="TreeGrafter"/>
</dbReference>
<feature type="domain" description="CzcB-like C-terminal circularly permuted SH3-like" evidence="5">
    <location>
        <begin position="275"/>
        <end position="331"/>
    </location>
</feature>
<evidence type="ECO:0000313" key="7">
    <source>
        <dbReference type="Proteomes" id="UP000004761"/>
    </source>
</evidence>
<keyword evidence="1" id="KW-0813">Transport</keyword>
<evidence type="ECO:0000256" key="2">
    <source>
        <dbReference type="SAM" id="SignalP"/>
    </source>
</evidence>
<feature type="signal peptide" evidence="2">
    <location>
        <begin position="1"/>
        <end position="20"/>
    </location>
</feature>
<comment type="caution">
    <text evidence="6">The sequence shown here is derived from an EMBL/GenBank/DDBJ whole genome shotgun (WGS) entry which is preliminary data.</text>
</comment>
<dbReference type="Pfam" id="PF25975">
    <property type="entry name" value="CzcB_C"/>
    <property type="match status" value="1"/>
</dbReference>
<dbReference type="GO" id="GO:0046914">
    <property type="term" value="F:transition metal ion binding"/>
    <property type="evidence" value="ECO:0007669"/>
    <property type="project" value="TreeGrafter"/>
</dbReference>
<proteinExistence type="predicted"/>
<evidence type="ECO:0000259" key="4">
    <source>
        <dbReference type="Pfam" id="PF25954"/>
    </source>
</evidence>
<sequence>MKRLLLLALALFFSLLLANAQEIKETQETKKTKETKSQTHFNISTTKVIEKEFAQSRRYYAILEPNEALIFSQTLRFDGYVEKLYANKTYTPIKKGDRLLSVYSPELAGVQSELLSSLKFNQQVGAIKEKLKLLGLENFSIEKIISSHKVQNEITIYSRFNGVIFKKSPDLNEGSFIKKGQELFQIIDLSRLWALVKVNQEDLEFLKNTHQAILFVEGVKGKQAIALENINPIINPQDKMLEARFNVPNAQQLYYPNMFAQVEIFHKPKKMKILPKEAVLIKGGKAIVFKKDDFGLSPLEIKAVRLSDGSYEILEGLEAGEEVANNALFVLDADAQNNGDY</sequence>
<dbReference type="GO" id="GO:0015679">
    <property type="term" value="P:plasma membrane copper ion transport"/>
    <property type="evidence" value="ECO:0007669"/>
    <property type="project" value="TreeGrafter"/>
</dbReference>
<dbReference type="GO" id="GO:0060003">
    <property type="term" value="P:copper ion export"/>
    <property type="evidence" value="ECO:0007669"/>
    <property type="project" value="TreeGrafter"/>
</dbReference>
<dbReference type="Gene3D" id="2.40.420.20">
    <property type="match status" value="1"/>
</dbReference>
<feature type="domain" description="CusB-like barrel-sandwich hybrid" evidence="3">
    <location>
        <begin position="76"/>
        <end position="186"/>
    </location>
</feature>
<dbReference type="InterPro" id="IPR058790">
    <property type="entry name" value="BSH_CusB"/>
</dbReference>
<dbReference type="Gene3D" id="2.40.30.170">
    <property type="match status" value="1"/>
</dbReference>
<evidence type="ECO:0000259" key="5">
    <source>
        <dbReference type="Pfam" id="PF25975"/>
    </source>
</evidence>
<dbReference type="PANTHER" id="PTHR30097:SF15">
    <property type="entry name" value="CATION EFFLUX SYSTEM PROTEIN CUSB"/>
    <property type="match status" value="1"/>
</dbReference>
<dbReference type="Gene3D" id="2.40.50.100">
    <property type="match status" value="1"/>
</dbReference>
<dbReference type="InterPro" id="IPR058792">
    <property type="entry name" value="Beta-barrel_RND_2"/>
</dbReference>
<keyword evidence="2" id="KW-0732">Signal</keyword>
<dbReference type="Pfam" id="PF25919">
    <property type="entry name" value="BSH_CusB"/>
    <property type="match status" value="1"/>
</dbReference>
<dbReference type="InterPro" id="IPR051909">
    <property type="entry name" value="MFP_Cation_Efflux"/>
</dbReference>
<evidence type="ECO:0000313" key="6">
    <source>
        <dbReference type="EMBL" id="EJB49077.1"/>
    </source>
</evidence>
<dbReference type="PATRIC" id="fig|992039.3.peg.1590"/>
<protein>
    <submittedName>
        <fullName evidence="6">Cation efflux system protein</fullName>
    </submittedName>
</protein>
<organism evidence="6 7">
    <name type="scientific">Helicobacter pylori Hp H-24</name>
    <dbReference type="NCBI Taxonomy" id="992039"/>
    <lineage>
        <taxon>Bacteria</taxon>
        <taxon>Pseudomonadati</taxon>
        <taxon>Campylobacterota</taxon>
        <taxon>Epsilonproteobacteria</taxon>
        <taxon>Campylobacterales</taxon>
        <taxon>Helicobacteraceae</taxon>
        <taxon>Helicobacter</taxon>
    </lineage>
</organism>
<dbReference type="EMBL" id="AKOG01000008">
    <property type="protein sequence ID" value="EJB49077.1"/>
    <property type="molecule type" value="Genomic_DNA"/>
</dbReference>
<gene>
    <name evidence="6" type="primary">czcA2</name>
    <name evidence="6" type="ORF">HPHPH24_1644</name>
</gene>
<accession>J0KE80</accession>
<evidence type="ECO:0000256" key="1">
    <source>
        <dbReference type="ARBA" id="ARBA00022448"/>
    </source>
</evidence>
<feature type="chain" id="PRO_5003735176" evidence="2">
    <location>
        <begin position="21"/>
        <end position="341"/>
    </location>
</feature>
<dbReference type="AlphaFoldDB" id="J0KE80"/>
<dbReference type="InterPro" id="IPR058649">
    <property type="entry name" value="CzcB_C"/>
</dbReference>
<feature type="domain" description="CusB-like beta-barrel" evidence="4">
    <location>
        <begin position="192"/>
        <end position="264"/>
    </location>
</feature>
<name>J0KE80_HELPX</name>